<reference evidence="1" key="1">
    <citation type="submission" date="2022-07" db="EMBL/GenBank/DDBJ databases">
        <title>Phylogenomic reconstructions and comparative analyses of Kickxellomycotina fungi.</title>
        <authorList>
            <person name="Reynolds N.K."/>
            <person name="Stajich J.E."/>
            <person name="Barry K."/>
            <person name="Grigoriev I.V."/>
            <person name="Crous P."/>
            <person name="Smith M.E."/>
        </authorList>
    </citation>
    <scope>NUCLEOTIDE SEQUENCE</scope>
    <source>
        <strain evidence="1">NRRL 5244</strain>
    </source>
</reference>
<protein>
    <submittedName>
        <fullName evidence="1">N-terminal acetyltransferase A complex catalytic subunit ard1</fullName>
        <ecNumber evidence="1">2.3.1.255</ecNumber>
    </submittedName>
</protein>
<feature type="non-terminal residue" evidence="1">
    <location>
        <position position="1"/>
    </location>
</feature>
<dbReference type="Proteomes" id="UP001150603">
    <property type="component" value="Unassembled WGS sequence"/>
</dbReference>
<comment type="caution">
    <text evidence="1">The sequence shown here is derived from an EMBL/GenBank/DDBJ whole genome shotgun (WGS) entry which is preliminary data.</text>
</comment>
<keyword evidence="1" id="KW-0012">Acyltransferase</keyword>
<keyword evidence="1" id="KW-0808">Transferase</keyword>
<name>A0ACC1J8N9_9FUNG</name>
<proteinExistence type="predicted"/>
<keyword evidence="2" id="KW-1185">Reference proteome</keyword>
<organism evidence="1 2">
    <name type="scientific">Linderina macrospora</name>
    <dbReference type="NCBI Taxonomy" id="4868"/>
    <lineage>
        <taxon>Eukaryota</taxon>
        <taxon>Fungi</taxon>
        <taxon>Fungi incertae sedis</taxon>
        <taxon>Zoopagomycota</taxon>
        <taxon>Kickxellomycotina</taxon>
        <taxon>Kickxellomycetes</taxon>
        <taxon>Kickxellales</taxon>
        <taxon>Kickxellaceae</taxon>
        <taxon>Linderina</taxon>
    </lineage>
</organism>
<dbReference type="EC" id="2.3.1.255" evidence="1"/>
<accession>A0ACC1J8N9</accession>
<gene>
    <name evidence="1" type="primary">ARD1</name>
    <name evidence="1" type="ORF">FBU59_003370</name>
</gene>
<evidence type="ECO:0000313" key="1">
    <source>
        <dbReference type="EMBL" id="KAJ1941880.1"/>
    </source>
</evidence>
<sequence>VIDQFGLDPIRYFLMRNGGIADDGDYSNEQVVVRYKKDLVGQLANLAARCLSERLGADLNMFGEVGCREAAEALDQFDQPLRDQLIQMPAKVKAQFDVGEFGRGLSVIFEALTTANRHVSDSEPWNIVKRDDPESKARLQTVLFYSLEAVRLASIMIQPVMPEKAGKLLDHLAVAKDERQWKDAEFGKGWQSSGPKAQVPGVAQLFPKLEPAQAGDEIGMQNCNLHNLPENYQMKYYLYHFATWPQLSFVAENEQGRIVGYVLAKMDDDAGAQPPLDGHITSLSVMRSYRRLGLADRLMNQAQRAMVEVFGSKGVSLHVRVSNTAAYSLYKNTLKFEVDHTEEKYYADGEDAYAMKKDLTGMYANDKNDLDF</sequence>
<dbReference type="EMBL" id="JANBPW010002129">
    <property type="protein sequence ID" value="KAJ1941880.1"/>
    <property type="molecule type" value="Genomic_DNA"/>
</dbReference>
<evidence type="ECO:0000313" key="2">
    <source>
        <dbReference type="Proteomes" id="UP001150603"/>
    </source>
</evidence>